<dbReference type="InterPro" id="IPR029058">
    <property type="entry name" value="AB_hydrolase_fold"/>
</dbReference>
<evidence type="ECO:0000259" key="1">
    <source>
        <dbReference type="Pfam" id="PF12697"/>
    </source>
</evidence>
<evidence type="ECO:0000313" key="3">
    <source>
        <dbReference type="Proteomes" id="UP000569914"/>
    </source>
</evidence>
<dbReference type="RefSeq" id="WP_179754831.1">
    <property type="nucleotide sequence ID" value="NZ_JACCBU010000001.1"/>
</dbReference>
<dbReference type="PANTHER" id="PTHR43433:SF4">
    <property type="entry name" value="NON-HEME CHLOROPEROXIDASE-RELATED"/>
    <property type="match status" value="1"/>
</dbReference>
<proteinExistence type="predicted"/>
<keyword evidence="3" id="KW-1185">Reference proteome</keyword>
<reference evidence="2 3" key="1">
    <citation type="submission" date="2020-07" db="EMBL/GenBank/DDBJ databases">
        <title>Sequencing the genomes of 1000 actinobacteria strains.</title>
        <authorList>
            <person name="Klenk H.-P."/>
        </authorList>
    </citation>
    <scope>NUCLEOTIDE SEQUENCE [LARGE SCALE GENOMIC DNA]</scope>
    <source>
        <strain evidence="2 3">DSM 22083</strain>
    </source>
</reference>
<dbReference type="Pfam" id="PF12697">
    <property type="entry name" value="Abhydrolase_6"/>
    <property type="match status" value="1"/>
</dbReference>
<dbReference type="PANTHER" id="PTHR43433">
    <property type="entry name" value="HYDROLASE, ALPHA/BETA FOLD FAMILY PROTEIN"/>
    <property type="match status" value="1"/>
</dbReference>
<dbReference type="AlphaFoldDB" id="A0A7Y9LB07"/>
<feature type="domain" description="AB hydrolase-1" evidence="1">
    <location>
        <begin position="23"/>
        <end position="237"/>
    </location>
</feature>
<dbReference type="InterPro" id="IPR000073">
    <property type="entry name" value="AB_hydrolase_1"/>
</dbReference>
<comment type="caution">
    <text evidence="2">The sequence shown here is derived from an EMBL/GenBank/DDBJ whole genome shotgun (WGS) entry which is preliminary data.</text>
</comment>
<name>A0A7Y9LB07_9ACTN</name>
<sequence length="260" mass="26844">MESTKSADGTIIAYDRDGAGDPIVFISGAFNDRTKCAPVAELLRDTHTVICYDRRGRGDSTDEGTVAGIPADGPDRELADLSAVLEAAGGSAAVLGFSSGGVLALQAAAAGLPITKIALYEPPLGVDRAPDLPERLAELIIAGRRGDAVATFQREGIGLPPAVVEQIRQSPGWPYLEAMATSVGYDAAVTRLGLPDSLPDLPMIVLNGAETWPGLRELAAGLAAQVPGMRHLEVPGGENHTMPPAATAEALRTFLAGAES</sequence>
<dbReference type="GO" id="GO:0003824">
    <property type="term" value="F:catalytic activity"/>
    <property type="evidence" value="ECO:0007669"/>
    <property type="project" value="UniProtKB-ARBA"/>
</dbReference>
<dbReference type="SUPFAM" id="SSF53474">
    <property type="entry name" value="alpha/beta-Hydrolases"/>
    <property type="match status" value="1"/>
</dbReference>
<dbReference type="InterPro" id="IPR050471">
    <property type="entry name" value="AB_hydrolase"/>
</dbReference>
<gene>
    <name evidence="2" type="ORF">BKA15_004708</name>
</gene>
<dbReference type="EMBL" id="JACCBU010000001">
    <property type="protein sequence ID" value="NYE73379.1"/>
    <property type="molecule type" value="Genomic_DNA"/>
</dbReference>
<evidence type="ECO:0000313" key="2">
    <source>
        <dbReference type="EMBL" id="NYE73379.1"/>
    </source>
</evidence>
<accession>A0A7Y9LB07</accession>
<dbReference type="Proteomes" id="UP000569914">
    <property type="component" value="Unassembled WGS sequence"/>
</dbReference>
<organism evidence="2 3">
    <name type="scientific">Microlunatus parietis</name>
    <dbReference type="NCBI Taxonomy" id="682979"/>
    <lineage>
        <taxon>Bacteria</taxon>
        <taxon>Bacillati</taxon>
        <taxon>Actinomycetota</taxon>
        <taxon>Actinomycetes</taxon>
        <taxon>Propionibacteriales</taxon>
        <taxon>Propionibacteriaceae</taxon>
        <taxon>Microlunatus</taxon>
    </lineage>
</organism>
<protein>
    <submittedName>
        <fullName evidence="2">Pimeloyl-ACP methyl ester carboxylesterase</fullName>
    </submittedName>
</protein>
<dbReference type="Gene3D" id="3.40.50.1820">
    <property type="entry name" value="alpha/beta hydrolase"/>
    <property type="match status" value="1"/>
</dbReference>